<evidence type="ECO:0000256" key="1">
    <source>
        <dbReference type="SAM" id="MobiDB-lite"/>
    </source>
</evidence>
<name>A0A6P1YUE8_9HYPH</name>
<dbReference type="Pfam" id="PF09476">
    <property type="entry name" value="Pilus_CpaD"/>
    <property type="match status" value="1"/>
</dbReference>
<dbReference type="KEGG" id="apra:G3A50_22085"/>
<protein>
    <recommendedName>
        <fullName evidence="4">Pilus assembly protein CpaD</fullName>
    </recommendedName>
</protein>
<organism evidence="2 3">
    <name type="scientific">Ancylobacter pratisalsi</name>
    <dbReference type="NCBI Taxonomy" id="1745854"/>
    <lineage>
        <taxon>Bacteria</taxon>
        <taxon>Pseudomonadati</taxon>
        <taxon>Pseudomonadota</taxon>
        <taxon>Alphaproteobacteria</taxon>
        <taxon>Hyphomicrobiales</taxon>
        <taxon>Xanthobacteraceae</taxon>
        <taxon>Ancylobacter</taxon>
    </lineage>
</organism>
<dbReference type="Proteomes" id="UP000464751">
    <property type="component" value="Plasmid pLGM"/>
</dbReference>
<sequence>MNSTHILAASLVALAAAGCTQQRFDTGYYPSSVNARHPIELVDEARSLPVYPSTHRGLDRRQADDVAQFARAYRADSRSNVMIRVPAGAGRADPLTRQTVSTVRDELVRQGIPARAISQASYDDAGITSIAPIYLSYRALAAAVPHQCGQWPFDLAGGGGGGGQISQAAADNEWWSNEPYWNFGCAYQANIAAQALDPLDIERPRMAAAGDAGKRVNDVRALREGRDPSTGYTAEAISVQDAGGR</sequence>
<dbReference type="InterPro" id="IPR019027">
    <property type="entry name" value="Pilus_biogenesis_CpaD-related"/>
</dbReference>
<reference evidence="2 3" key="1">
    <citation type="submission" date="2020-02" db="EMBL/GenBank/DDBJ databases">
        <authorList>
            <person name="Li G."/>
        </authorList>
    </citation>
    <scope>NUCLEOTIDE SEQUENCE [LARGE SCALE GENOMIC DNA]</scope>
    <source>
        <strain evidence="2 3">DSM 102029</strain>
        <plasmid evidence="3">plgm</plasmid>
    </source>
</reference>
<evidence type="ECO:0000313" key="3">
    <source>
        <dbReference type="Proteomes" id="UP000464751"/>
    </source>
</evidence>
<dbReference type="AlphaFoldDB" id="A0A6P1YUE8"/>
<dbReference type="InterPro" id="IPR013361">
    <property type="entry name" value="Pilus_CpaD"/>
</dbReference>
<evidence type="ECO:0008006" key="4">
    <source>
        <dbReference type="Google" id="ProtNLM"/>
    </source>
</evidence>
<dbReference type="RefSeq" id="WP_163078261.1">
    <property type="nucleotide sequence ID" value="NZ_CP048631.1"/>
</dbReference>
<proteinExistence type="predicted"/>
<evidence type="ECO:0000313" key="2">
    <source>
        <dbReference type="EMBL" id="QIB36510.1"/>
    </source>
</evidence>
<dbReference type="EMBL" id="CP048631">
    <property type="protein sequence ID" value="QIB36510.1"/>
    <property type="molecule type" value="Genomic_DNA"/>
</dbReference>
<geneLocation type="plasmid" evidence="3">
    <name>plgm</name>
</geneLocation>
<dbReference type="NCBIfam" id="TIGR02522">
    <property type="entry name" value="pilus_cpaD"/>
    <property type="match status" value="1"/>
</dbReference>
<accession>A0A6P1YUE8</accession>
<keyword evidence="2" id="KW-0614">Plasmid</keyword>
<keyword evidence="3" id="KW-1185">Reference proteome</keyword>
<feature type="region of interest" description="Disordered" evidence="1">
    <location>
        <begin position="223"/>
        <end position="245"/>
    </location>
</feature>
<gene>
    <name evidence="2" type="ORF">G3A50_22085</name>
</gene>